<keyword evidence="4" id="KW-0411">Iron-sulfur</keyword>
<dbReference type="GO" id="GO:0051536">
    <property type="term" value="F:iron-sulfur cluster binding"/>
    <property type="evidence" value="ECO:0007669"/>
    <property type="project" value="UniProtKB-KW"/>
</dbReference>
<dbReference type="Proteomes" id="UP000327011">
    <property type="component" value="Unassembled WGS sequence"/>
</dbReference>
<dbReference type="InterPro" id="IPR013785">
    <property type="entry name" value="Aldolase_TIM"/>
</dbReference>
<keyword evidence="7" id="KW-1185">Reference proteome</keyword>
<dbReference type="Gene3D" id="3.20.20.70">
    <property type="entry name" value="Aldolase class I"/>
    <property type="match status" value="1"/>
</dbReference>
<reference evidence="6 7" key="1">
    <citation type="submission" date="2019-09" db="EMBL/GenBank/DDBJ databases">
        <title>Screening of Novel Bioactive Compounds from Soil-Associated.</title>
        <authorList>
            <person name="Gong X."/>
        </authorList>
    </citation>
    <scope>NUCLEOTIDE SEQUENCE [LARGE SCALE GENOMIC DNA]</scope>
    <source>
        <strain evidence="6 7">Gxj-6</strain>
    </source>
</reference>
<accession>A0A5J5K6T3</accession>
<keyword evidence="1" id="KW-0949">S-adenosyl-L-methionine</keyword>
<dbReference type="SUPFAM" id="SSF102114">
    <property type="entry name" value="Radical SAM enzymes"/>
    <property type="match status" value="1"/>
</dbReference>
<dbReference type="PROSITE" id="PS51918">
    <property type="entry name" value="RADICAL_SAM"/>
    <property type="match status" value="1"/>
</dbReference>
<sequence length="396" mass="43497">MEGSNREDEAPPRLIRGERGWWLLGPGGVARLGDAHLTPAGALRPDVERGLREQGLFTVRPSRSYSLTVLTATACNLGCAYCFQNLDQDDGGTSPPRIASVRLTSGVIAEILTFVGRRQAESGMDGLLLTIFGGEPLMNPRGCRELLERAAGYGLRRAGMVSNGTLLTPRLARQLADLGLRYVQVTFDGDRPDHDRIRVRRTGGGTFDAIVGAMAAMTETTSIRCDLRVNVSPQNVAGIDALVERLAAALDPSRCTIHFARVGDAGVGYEDTLAYSDDLADRFIRWQRRALDLGFAVPRPRVRRPCNACSYRDGKYGAVVNPDGALYSSWTTAGRPELRVGTARDGYLPRERTDDRWFTCEDTYGRSGDRREEARFRDRVDAAHLDHLSATGRLRA</sequence>
<dbReference type="InterPro" id="IPR050377">
    <property type="entry name" value="Radical_SAM_PqqE_MftC-like"/>
</dbReference>
<dbReference type="CDD" id="cd01335">
    <property type="entry name" value="Radical_SAM"/>
    <property type="match status" value="1"/>
</dbReference>
<protein>
    <submittedName>
        <fullName evidence="6">Radical SAM protein</fullName>
    </submittedName>
</protein>
<evidence type="ECO:0000313" key="7">
    <source>
        <dbReference type="Proteomes" id="UP000327011"/>
    </source>
</evidence>
<comment type="caution">
    <text evidence="6">The sequence shown here is derived from an EMBL/GenBank/DDBJ whole genome shotgun (WGS) entry which is preliminary data.</text>
</comment>
<dbReference type="SFLD" id="SFLDS00029">
    <property type="entry name" value="Radical_SAM"/>
    <property type="match status" value="1"/>
</dbReference>
<dbReference type="UniPathway" id="UPA00782"/>
<dbReference type="SFLD" id="SFLDG01067">
    <property type="entry name" value="SPASM/twitch_domain_containing"/>
    <property type="match status" value="1"/>
</dbReference>
<dbReference type="EMBL" id="VYTZ01000003">
    <property type="protein sequence ID" value="KAA9380182.1"/>
    <property type="molecule type" value="Genomic_DNA"/>
</dbReference>
<evidence type="ECO:0000256" key="2">
    <source>
        <dbReference type="ARBA" id="ARBA00022723"/>
    </source>
</evidence>
<evidence type="ECO:0000256" key="3">
    <source>
        <dbReference type="ARBA" id="ARBA00023004"/>
    </source>
</evidence>
<dbReference type="PANTHER" id="PTHR11228">
    <property type="entry name" value="RADICAL SAM DOMAIN PROTEIN"/>
    <property type="match status" value="1"/>
</dbReference>
<evidence type="ECO:0000256" key="4">
    <source>
        <dbReference type="ARBA" id="ARBA00023014"/>
    </source>
</evidence>
<organism evidence="6 7">
    <name type="scientific">Microbispora cellulosiformans</name>
    <dbReference type="NCBI Taxonomy" id="2614688"/>
    <lineage>
        <taxon>Bacteria</taxon>
        <taxon>Bacillati</taxon>
        <taxon>Actinomycetota</taxon>
        <taxon>Actinomycetes</taxon>
        <taxon>Streptosporangiales</taxon>
        <taxon>Streptosporangiaceae</taxon>
        <taxon>Microbispora</taxon>
    </lineage>
</organism>
<dbReference type="PANTHER" id="PTHR11228:SF7">
    <property type="entry name" value="PQQA PEPTIDE CYCLASE"/>
    <property type="match status" value="1"/>
</dbReference>
<dbReference type="InterPro" id="IPR007197">
    <property type="entry name" value="rSAM"/>
</dbReference>
<keyword evidence="2" id="KW-0479">Metal-binding</keyword>
<dbReference type="GO" id="GO:0046872">
    <property type="term" value="F:metal ion binding"/>
    <property type="evidence" value="ECO:0007669"/>
    <property type="project" value="UniProtKB-KW"/>
</dbReference>
<keyword evidence="3" id="KW-0408">Iron</keyword>
<gene>
    <name evidence="6" type="ORF">F5972_10670</name>
</gene>
<dbReference type="Pfam" id="PF04055">
    <property type="entry name" value="Radical_SAM"/>
    <property type="match status" value="1"/>
</dbReference>
<evidence type="ECO:0000313" key="6">
    <source>
        <dbReference type="EMBL" id="KAA9380182.1"/>
    </source>
</evidence>
<feature type="domain" description="Radical SAM core" evidence="5">
    <location>
        <begin position="57"/>
        <end position="296"/>
    </location>
</feature>
<evidence type="ECO:0000259" key="5">
    <source>
        <dbReference type="PROSITE" id="PS51918"/>
    </source>
</evidence>
<name>A0A5J5K6T3_9ACTN</name>
<dbReference type="InterPro" id="IPR058240">
    <property type="entry name" value="rSAM_sf"/>
</dbReference>
<dbReference type="GO" id="GO:0003824">
    <property type="term" value="F:catalytic activity"/>
    <property type="evidence" value="ECO:0007669"/>
    <property type="project" value="InterPro"/>
</dbReference>
<proteinExistence type="predicted"/>
<evidence type="ECO:0000256" key="1">
    <source>
        <dbReference type="ARBA" id="ARBA00022691"/>
    </source>
</evidence>
<dbReference type="AlphaFoldDB" id="A0A5J5K6T3"/>